<feature type="domain" description="RimM N-terminal" evidence="6">
    <location>
        <begin position="7"/>
        <end position="90"/>
    </location>
</feature>
<proteinExistence type="inferred from homology"/>
<keyword evidence="4 5" id="KW-0143">Chaperone</keyword>
<comment type="domain">
    <text evidence="5">The PRC barrel domain binds ribosomal protein uS19.</text>
</comment>
<evidence type="ECO:0000256" key="4">
    <source>
        <dbReference type="ARBA" id="ARBA00023186"/>
    </source>
</evidence>
<sequence>MAEKMFTVGKIINTHGIKGEVKVLRITDFDDRFEVGKRVYVVNDGHAPLLVTITSHRVHKGFDLLQFEGYENVNDIIHFKGCELKIPESDQTELNEHEYYYHEIIGCTVITETGEELGIIKEILSPGANDVWVTRKKSGKDILIPYIEDVVLEVDVKAKKVIISPMEGLLE</sequence>
<dbReference type="InterPro" id="IPR027275">
    <property type="entry name" value="PRC-brl_dom"/>
</dbReference>
<dbReference type="Gene3D" id="2.30.30.240">
    <property type="entry name" value="PRC-barrel domain"/>
    <property type="match status" value="1"/>
</dbReference>
<dbReference type="PANTHER" id="PTHR33692:SF1">
    <property type="entry name" value="RIBOSOME MATURATION FACTOR RIMM"/>
    <property type="match status" value="1"/>
</dbReference>
<dbReference type="SUPFAM" id="SSF50447">
    <property type="entry name" value="Translation proteins"/>
    <property type="match status" value="1"/>
</dbReference>
<accession>A0A1M5NBP2</accession>
<comment type="subunit">
    <text evidence="5">Binds ribosomal protein uS19.</text>
</comment>
<evidence type="ECO:0000256" key="3">
    <source>
        <dbReference type="ARBA" id="ARBA00022552"/>
    </source>
</evidence>
<reference evidence="9" key="1">
    <citation type="submission" date="2016-11" db="EMBL/GenBank/DDBJ databases">
        <authorList>
            <person name="Varghese N."/>
            <person name="Submissions S."/>
        </authorList>
    </citation>
    <scope>NUCLEOTIDE SEQUENCE [LARGE SCALE GENOMIC DNA]</scope>
    <source>
        <strain evidence="9">CGMCC 1.6496</strain>
    </source>
</reference>
<dbReference type="GO" id="GO:0006364">
    <property type="term" value="P:rRNA processing"/>
    <property type="evidence" value="ECO:0007669"/>
    <property type="project" value="UniProtKB-UniRule"/>
</dbReference>
<dbReference type="InterPro" id="IPR009000">
    <property type="entry name" value="Transl_B-barrel_sf"/>
</dbReference>
<dbReference type="InterPro" id="IPR011033">
    <property type="entry name" value="PRC_barrel-like_sf"/>
</dbReference>
<keyword evidence="9" id="KW-1185">Reference proteome</keyword>
<keyword evidence="3 5" id="KW-0698">rRNA processing</keyword>
<dbReference type="Gene3D" id="2.40.30.60">
    <property type="entry name" value="RimM"/>
    <property type="match status" value="1"/>
</dbReference>
<dbReference type="EMBL" id="FQXD01000002">
    <property type="protein sequence ID" value="SHG86413.1"/>
    <property type="molecule type" value="Genomic_DNA"/>
</dbReference>
<comment type="subcellular location">
    <subcellularLocation>
        <location evidence="5">Cytoplasm</location>
    </subcellularLocation>
</comment>
<dbReference type="AlphaFoldDB" id="A0A1M5NBP2"/>
<gene>
    <name evidence="5" type="primary">rimM</name>
    <name evidence="8" type="ORF">SAMN05421807_102124</name>
</gene>
<evidence type="ECO:0000256" key="2">
    <source>
        <dbReference type="ARBA" id="ARBA00022517"/>
    </source>
</evidence>
<keyword evidence="1 5" id="KW-0963">Cytoplasm</keyword>
<feature type="domain" description="PRC-barrel" evidence="7">
    <location>
        <begin position="96"/>
        <end position="170"/>
    </location>
</feature>
<dbReference type="PANTHER" id="PTHR33692">
    <property type="entry name" value="RIBOSOME MATURATION FACTOR RIMM"/>
    <property type="match status" value="1"/>
</dbReference>
<evidence type="ECO:0000313" key="8">
    <source>
        <dbReference type="EMBL" id="SHG86413.1"/>
    </source>
</evidence>
<dbReference type="Pfam" id="PF05239">
    <property type="entry name" value="PRC"/>
    <property type="match status" value="1"/>
</dbReference>
<dbReference type="GO" id="GO:0043022">
    <property type="term" value="F:ribosome binding"/>
    <property type="evidence" value="ECO:0007669"/>
    <property type="project" value="InterPro"/>
</dbReference>
<dbReference type="GO" id="GO:0005737">
    <property type="term" value="C:cytoplasm"/>
    <property type="evidence" value="ECO:0007669"/>
    <property type="project" value="UniProtKB-SubCell"/>
</dbReference>
<dbReference type="SUPFAM" id="SSF50346">
    <property type="entry name" value="PRC-barrel domain"/>
    <property type="match status" value="1"/>
</dbReference>
<dbReference type="NCBIfam" id="TIGR02273">
    <property type="entry name" value="16S_RimM"/>
    <property type="match status" value="1"/>
</dbReference>
<organism evidence="8 9">
    <name type="scientific">Virgibacillus chiguensis</name>
    <dbReference type="NCBI Taxonomy" id="411959"/>
    <lineage>
        <taxon>Bacteria</taxon>
        <taxon>Bacillati</taxon>
        <taxon>Bacillota</taxon>
        <taxon>Bacilli</taxon>
        <taxon>Bacillales</taxon>
        <taxon>Bacillaceae</taxon>
        <taxon>Virgibacillus</taxon>
    </lineage>
</organism>
<protein>
    <recommendedName>
        <fullName evidence="5">Ribosome maturation factor RimM</fullName>
    </recommendedName>
</protein>
<comment type="similarity">
    <text evidence="5">Belongs to the RimM family.</text>
</comment>
<name>A0A1M5NBP2_9BACI</name>
<evidence type="ECO:0000259" key="6">
    <source>
        <dbReference type="Pfam" id="PF01782"/>
    </source>
</evidence>
<evidence type="ECO:0000313" key="9">
    <source>
        <dbReference type="Proteomes" id="UP000184079"/>
    </source>
</evidence>
<evidence type="ECO:0000256" key="1">
    <source>
        <dbReference type="ARBA" id="ARBA00022490"/>
    </source>
</evidence>
<evidence type="ECO:0000256" key="5">
    <source>
        <dbReference type="HAMAP-Rule" id="MF_00014"/>
    </source>
</evidence>
<dbReference type="InterPro" id="IPR036976">
    <property type="entry name" value="RimM_N_sf"/>
</dbReference>
<dbReference type="HAMAP" id="MF_00014">
    <property type="entry name" value="Ribosome_mat_RimM"/>
    <property type="match status" value="1"/>
</dbReference>
<evidence type="ECO:0000259" key="7">
    <source>
        <dbReference type="Pfam" id="PF05239"/>
    </source>
</evidence>
<dbReference type="RefSeq" id="WP_073005139.1">
    <property type="nucleotide sequence ID" value="NZ_FQXD01000002.1"/>
</dbReference>
<dbReference type="GO" id="GO:0042274">
    <property type="term" value="P:ribosomal small subunit biogenesis"/>
    <property type="evidence" value="ECO:0007669"/>
    <property type="project" value="UniProtKB-UniRule"/>
</dbReference>
<dbReference type="OrthoDB" id="9810331at2"/>
<dbReference type="GO" id="GO:0005840">
    <property type="term" value="C:ribosome"/>
    <property type="evidence" value="ECO:0007669"/>
    <property type="project" value="InterPro"/>
</dbReference>
<dbReference type="Pfam" id="PF01782">
    <property type="entry name" value="RimM"/>
    <property type="match status" value="1"/>
</dbReference>
<keyword evidence="2 5" id="KW-0690">Ribosome biogenesis</keyword>
<dbReference type="Proteomes" id="UP000184079">
    <property type="component" value="Unassembled WGS sequence"/>
</dbReference>
<dbReference type="InterPro" id="IPR002676">
    <property type="entry name" value="RimM_N"/>
</dbReference>
<comment type="function">
    <text evidence="5">An accessory protein needed during the final step in the assembly of 30S ribosomal subunit, possibly for assembly of the head region. Essential for efficient processing of 16S rRNA. May be needed both before and after RbfA during the maturation of 16S rRNA. It has affinity for free ribosomal 30S subunits but not for 70S ribosomes.</text>
</comment>
<dbReference type="InterPro" id="IPR011961">
    <property type="entry name" value="RimM"/>
</dbReference>